<evidence type="ECO:0000259" key="7">
    <source>
        <dbReference type="PROSITE" id="PS51736"/>
    </source>
</evidence>
<dbReference type="InterPro" id="IPR036162">
    <property type="entry name" value="Resolvase-like_N_sf"/>
</dbReference>
<dbReference type="SUPFAM" id="SSF53041">
    <property type="entry name" value="Resolvase-like"/>
    <property type="match status" value="1"/>
</dbReference>
<dbReference type="CDD" id="cd03768">
    <property type="entry name" value="SR_ResInv"/>
    <property type="match status" value="1"/>
</dbReference>
<dbReference type="GO" id="GO:0000150">
    <property type="term" value="F:DNA strand exchange activity"/>
    <property type="evidence" value="ECO:0007669"/>
    <property type="project" value="InterPro"/>
</dbReference>
<keyword evidence="2" id="KW-0229">DNA integration</keyword>
<evidence type="ECO:0000256" key="3">
    <source>
        <dbReference type="ARBA" id="ARBA00023125"/>
    </source>
</evidence>
<dbReference type="EMBL" id="JACHNA010000001">
    <property type="protein sequence ID" value="MBB4734708.1"/>
    <property type="molecule type" value="Genomic_DNA"/>
</dbReference>
<feature type="active site" description="O-(5'-phospho-DNA)-serine intermediate" evidence="5 6">
    <location>
        <position position="10"/>
    </location>
</feature>
<dbReference type="PANTHER" id="PTHR30461:SF2">
    <property type="entry name" value="SERINE RECOMBINASE PINE-RELATED"/>
    <property type="match status" value="1"/>
</dbReference>
<evidence type="ECO:0000256" key="1">
    <source>
        <dbReference type="ARBA" id="ARBA00009913"/>
    </source>
</evidence>
<dbReference type="AlphaFoldDB" id="A0A7W7GM84"/>
<evidence type="ECO:0000256" key="6">
    <source>
        <dbReference type="PROSITE-ProRule" id="PRU10137"/>
    </source>
</evidence>
<sequence>MAIAGYARVSTRDQNSSLSTQKQALEELGSQKVFCDVISGSKSARPGLRAAFEWLRSGDTLLVTRLDRLGRSTVDTLRTVAELEERGVRLKALDLDLDSTTPAGRLVMRTMASLAEWERELLVERTRDGLAHARAQGRVGGRPRVLSSAGVDAVKAALAAGLPVAQIAALHGVSRRTITRVRAGEYD</sequence>
<dbReference type="InterPro" id="IPR006118">
    <property type="entry name" value="Recombinase_CS"/>
</dbReference>
<dbReference type="Pfam" id="PF13384">
    <property type="entry name" value="HTH_23"/>
    <property type="match status" value="1"/>
</dbReference>
<dbReference type="InterPro" id="IPR009057">
    <property type="entry name" value="Homeodomain-like_sf"/>
</dbReference>
<keyword evidence="3" id="KW-0238">DNA-binding</keyword>
<feature type="domain" description="Resolvase/invertase-type recombinase catalytic" evidence="7">
    <location>
        <begin position="2"/>
        <end position="137"/>
    </location>
</feature>
<dbReference type="Gene3D" id="1.10.10.60">
    <property type="entry name" value="Homeodomain-like"/>
    <property type="match status" value="1"/>
</dbReference>
<evidence type="ECO:0000313" key="9">
    <source>
        <dbReference type="Proteomes" id="UP000540191"/>
    </source>
</evidence>
<dbReference type="InterPro" id="IPR050639">
    <property type="entry name" value="SSR_resolvase"/>
</dbReference>
<evidence type="ECO:0000256" key="4">
    <source>
        <dbReference type="ARBA" id="ARBA00023172"/>
    </source>
</evidence>
<keyword evidence="4" id="KW-0233">DNA recombination</keyword>
<evidence type="ECO:0000256" key="2">
    <source>
        <dbReference type="ARBA" id="ARBA00022908"/>
    </source>
</evidence>
<dbReference type="PROSITE" id="PS51736">
    <property type="entry name" value="RECOMBINASES_3"/>
    <property type="match status" value="1"/>
</dbReference>
<dbReference type="Pfam" id="PF00239">
    <property type="entry name" value="Resolvase"/>
    <property type="match status" value="1"/>
</dbReference>
<comment type="similarity">
    <text evidence="1">Belongs to the site-specific recombinase resolvase family.</text>
</comment>
<proteinExistence type="inferred from homology"/>
<gene>
    <name evidence="8" type="ORF">HDA30_000216</name>
</gene>
<dbReference type="RefSeq" id="WP_343059255.1">
    <property type="nucleotide sequence ID" value="NZ_JACHNA010000001.1"/>
</dbReference>
<dbReference type="SMART" id="SM00857">
    <property type="entry name" value="Resolvase"/>
    <property type="match status" value="1"/>
</dbReference>
<dbReference type="PROSITE" id="PS00397">
    <property type="entry name" value="RECOMBINASES_1"/>
    <property type="match status" value="1"/>
</dbReference>
<dbReference type="SUPFAM" id="SSF46689">
    <property type="entry name" value="Homeodomain-like"/>
    <property type="match status" value="1"/>
</dbReference>
<evidence type="ECO:0000313" key="8">
    <source>
        <dbReference type="EMBL" id="MBB4734708.1"/>
    </source>
</evidence>
<evidence type="ECO:0000256" key="5">
    <source>
        <dbReference type="PIRSR" id="PIRSR606118-50"/>
    </source>
</evidence>
<dbReference type="GO" id="GO:0015074">
    <property type="term" value="P:DNA integration"/>
    <property type="evidence" value="ECO:0007669"/>
    <property type="project" value="UniProtKB-KW"/>
</dbReference>
<protein>
    <submittedName>
        <fullName evidence="8">DNA invertase Pin-like site-specific DNA recombinase</fullName>
    </submittedName>
</protein>
<dbReference type="GO" id="GO:0003677">
    <property type="term" value="F:DNA binding"/>
    <property type="evidence" value="ECO:0007669"/>
    <property type="project" value="UniProtKB-KW"/>
</dbReference>
<dbReference type="CDD" id="cd00569">
    <property type="entry name" value="HTH_Hin_like"/>
    <property type="match status" value="1"/>
</dbReference>
<organism evidence="8 9">
    <name type="scientific">Micrococcus cohnii</name>
    <dbReference type="NCBI Taxonomy" id="993416"/>
    <lineage>
        <taxon>Bacteria</taxon>
        <taxon>Bacillati</taxon>
        <taxon>Actinomycetota</taxon>
        <taxon>Actinomycetes</taxon>
        <taxon>Micrococcales</taxon>
        <taxon>Micrococcaceae</taxon>
        <taxon>Micrococcus</taxon>
    </lineage>
</organism>
<dbReference type="Gene3D" id="3.40.50.1390">
    <property type="entry name" value="Resolvase, N-terminal catalytic domain"/>
    <property type="match status" value="1"/>
</dbReference>
<name>A0A7W7GM84_9MICC</name>
<comment type="caution">
    <text evidence="8">The sequence shown here is derived from an EMBL/GenBank/DDBJ whole genome shotgun (WGS) entry which is preliminary data.</text>
</comment>
<reference evidence="8 9" key="1">
    <citation type="submission" date="2020-08" db="EMBL/GenBank/DDBJ databases">
        <title>Sequencing the genomes of 1000 actinobacteria strains.</title>
        <authorList>
            <person name="Klenk H.-P."/>
        </authorList>
    </citation>
    <scope>NUCLEOTIDE SEQUENCE [LARGE SCALE GENOMIC DNA]</scope>
    <source>
        <strain evidence="8 9">DSM 23974</strain>
    </source>
</reference>
<keyword evidence="9" id="KW-1185">Reference proteome</keyword>
<dbReference type="Proteomes" id="UP000540191">
    <property type="component" value="Unassembled WGS sequence"/>
</dbReference>
<accession>A0A7W7GM84</accession>
<dbReference type="PROSITE" id="PS00398">
    <property type="entry name" value="RECOMBINASES_2"/>
    <property type="match status" value="1"/>
</dbReference>
<dbReference type="InterPro" id="IPR006119">
    <property type="entry name" value="Resolv_N"/>
</dbReference>
<dbReference type="PANTHER" id="PTHR30461">
    <property type="entry name" value="DNA-INVERTASE FROM LAMBDOID PROPHAGE"/>
    <property type="match status" value="1"/>
</dbReference>